<reference evidence="1 2" key="1">
    <citation type="journal article" date="2018" name="Front. Plant Sci.">
        <title>Red Clover (Trifolium pratense) and Zigzag Clover (T. medium) - A Picture of Genomic Similarities and Differences.</title>
        <authorList>
            <person name="Dluhosova J."/>
            <person name="Istvanek J."/>
            <person name="Nedelnik J."/>
            <person name="Repkova J."/>
        </authorList>
    </citation>
    <scope>NUCLEOTIDE SEQUENCE [LARGE SCALE GENOMIC DNA]</scope>
    <source>
        <strain evidence="2">cv. 10/8</strain>
        <tissue evidence="1">Leaf</tissue>
    </source>
</reference>
<name>A0A392UIY1_9FABA</name>
<accession>A0A392UIY1</accession>
<protein>
    <submittedName>
        <fullName evidence="1">Uncharacterized protein</fullName>
    </submittedName>
</protein>
<dbReference type="AlphaFoldDB" id="A0A392UIY1"/>
<evidence type="ECO:0000313" key="1">
    <source>
        <dbReference type="EMBL" id="MCI72707.1"/>
    </source>
</evidence>
<proteinExistence type="predicted"/>
<comment type="caution">
    <text evidence="1">The sequence shown here is derived from an EMBL/GenBank/DDBJ whole genome shotgun (WGS) entry which is preliminary data.</text>
</comment>
<sequence length="19" mass="2141">MEACRSTNDEAIRALFQGE</sequence>
<evidence type="ECO:0000313" key="2">
    <source>
        <dbReference type="Proteomes" id="UP000265520"/>
    </source>
</evidence>
<feature type="non-terminal residue" evidence="1">
    <location>
        <position position="19"/>
    </location>
</feature>
<dbReference type="EMBL" id="LXQA010823741">
    <property type="protein sequence ID" value="MCI72707.1"/>
    <property type="molecule type" value="Genomic_DNA"/>
</dbReference>
<dbReference type="Proteomes" id="UP000265520">
    <property type="component" value="Unassembled WGS sequence"/>
</dbReference>
<organism evidence="1 2">
    <name type="scientific">Trifolium medium</name>
    <dbReference type="NCBI Taxonomy" id="97028"/>
    <lineage>
        <taxon>Eukaryota</taxon>
        <taxon>Viridiplantae</taxon>
        <taxon>Streptophyta</taxon>
        <taxon>Embryophyta</taxon>
        <taxon>Tracheophyta</taxon>
        <taxon>Spermatophyta</taxon>
        <taxon>Magnoliopsida</taxon>
        <taxon>eudicotyledons</taxon>
        <taxon>Gunneridae</taxon>
        <taxon>Pentapetalae</taxon>
        <taxon>rosids</taxon>
        <taxon>fabids</taxon>
        <taxon>Fabales</taxon>
        <taxon>Fabaceae</taxon>
        <taxon>Papilionoideae</taxon>
        <taxon>50 kb inversion clade</taxon>
        <taxon>NPAAA clade</taxon>
        <taxon>Hologalegina</taxon>
        <taxon>IRL clade</taxon>
        <taxon>Trifolieae</taxon>
        <taxon>Trifolium</taxon>
    </lineage>
</organism>
<keyword evidence="2" id="KW-1185">Reference proteome</keyword>